<reference evidence="1 2" key="1">
    <citation type="journal article" date="2022" name="Nat. Plants">
        <title>Genomes of leafy and leafless Platanthera orchids illuminate the evolution of mycoheterotrophy.</title>
        <authorList>
            <person name="Li M.H."/>
            <person name="Liu K.W."/>
            <person name="Li Z."/>
            <person name="Lu H.C."/>
            <person name="Ye Q.L."/>
            <person name="Zhang D."/>
            <person name="Wang J.Y."/>
            <person name="Li Y.F."/>
            <person name="Zhong Z.M."/>
            <person name="Liu X."/>
            <person name="Yu X."/>
            <person name="Liu D.K."/>
            <person name="Tu X.D."/>
            <person name="Liu B."/>
            <person name="Hao Y."/>
            <person name="Liao X.Y."/>
            <person name="Jiang Y.T."/>
            <person name="Sun W.H."/>
            <person name="Chen J."/>
            <person name="Chen Y.Q."/>
            <person name="Ai Y."/>
            <person name="Zhai J.W."/>
            <person name="Wu S.S."/>
            <person name="Zhou Z."/>
            <person name="Hsiao Y.Y."/>
            <person name="Wu W.L."/>
            <person name="Chen Y.Y."/>
            <person name="Lin Y.F."/>
            <person name="Hsu J.L."/>
            <person name="Li C.Y."/>
            <person name="Wang Z.W."/>
            <person name="Zhao X."/>
            <person name="Zhong W.Y."/>
            <person name="Ma X.K."/>
            <person name="Ma L."/>
            <person name="Huang J."/>
            <person name="Chen G.Z."/>
            <person name="Huang M.Z."/>
            <person name="Huang L."/>
            <person name="Peng D.H."/>
            <person name="Luo Y.B."/>
            <person name="Zou S.Q."/>
            <person name="Chen S.P."/>
            <person name="Lan S."/>
            <person name="Tsai W.C."/>
            <person name="Van de Peer Y."/>
            <person name="Liu Z.J."/>
        </authorList>
    </citation>
    <scope>NUCLEOTIDE SEQUENCE [LARGE SCALE GENOMIC DNA]</scope>
    <source>
        <strain evidence="1">Lor288</strain>
    </source>
</reference>
<accession>A0ABR2MXC2</accession>
<name>A0ABR2MXC2_9ASPA</name>
<keyword evidence="2" id="KW-1185">Reference proteome</keyword>
<dbReference type="Proteomes" id="UP001412067">
    <property type="component" value="Unassembled WGS sequence"/>
</dbReference>
<organism evidence="1 2">
    <name type="scientific">Platanthera guangdongensis</name>
    <dbReference type="NCBI Taxonomy" id="2320717"/>
    <lineage>
        <taxon>Eukaryota</taxon>
        <taxon>Viridiplantae</taxon>
        <taxon>Streptophyta</taxon>
        <taxon>Embryophyta</taxon>
        <taxon>Tracheophyta</taxon>
        <taxon>Spermatophyta</taxon>
        <taxon>Magnoliopsida</taxon>
        <taxon>Liliopsida</taxon>
        <taxon>Asparagales</taxon>
        <taxon>Orchidaceae</taxon>
        <taxon>Orchidoideae</taxon>
        <taxon>Orchideae</taxon>
        <taxon>Orchidinae</taxon>
        <taxon>Platanthera</taxon>
    </lineage>
</organism>
<proteinExistence type="predicted"/>
<sequence length="77" mass="8815">MTRGGMDDLLEGQRLHNTHLNAYALALSSKIKLSKANLKRFLYVSSDYDLFVRHASIYFRWANGLINKKDVKADVTN</sequence>
<gene>
    <name evidence="1" type="ORF">KSP40_PGU013643</name>
</gene>
<comment type="caution">
    <text evidence="1">The sequence shown here is derived from an EMBL/GenBank/DDBJ whole genome shotgun (WGS) entry which is preliminary data.</text>
</comment>
<dbReference type="EMBL" id="JBBWWR010000003">
    <property type="protein sequence ID" value="KAK8968875.1"/>
    <property type="molecule type" value="Genomic_DNA"/>
</dbReference>
<protein>
    <submittedName>
        <fullName evidence="1">Uncharacterized protein</fullName>
    </submittedName>
</protein>
<evidence type="ECO:0000313" key="1">
    <source>
        <dbReference type="EMBL" id="KAK8968875.1"/>
    </source>
</evidence>
<evidence type="ECO:0000313" key="2">
    <source>
        <dbReference type="Proteomes" id="UP001412067"/>
    </source>
</evidence>